<evidence type="ECO:0000313" key="5">
    <source>
        <dbReference type="EMBL" id="SNQ28478.1"/>
    </source>
</evidence>
<sequence>MTILQTAQNRYTTKAYDESKTIPQETFLKLLEILRLTPSSINIQPWHFFIADSAEAKARVAYSMPGRFKYNASKVFAASHTIVFCTRKDVTEEHLNHLNQQDELSGRYKDEASKVAQQSARQGYVDLYKSEDYDLDRWLENQTFIALGQLLLAAAAENIDATAIGGFDAKLLDEQLNLTEKGLYPSVVVTLGYRSEDDANAKLAKSRLQDEYIFTTI</sequence>
<dbReference type="AlphaFoldDB" id="A0A217ED83"/>
<evidence type="ECO:0000256" key="3">
    <source>
        <dbReference type="ARBA" id="ARBA00023002"/>
    </source>
</evidence>
<feature type="domain" description="Nitroreductase" evidence="4">
    <location>
        <begin position="8"/>
        <end position="193"/>
    </location>
</feature>
<reference evidence="6" key="1">
    <citation type="submission" date="2017-06" db="EMBL/GenBank/DDBJ databases">
        <authorList>
            <person name="Varghese N."/>
            <person name="Submissions S."/>
        </authorList>
    </citation>
    <scope>NUCLEOTIDE SEQUENCE [LARGE SCALE GENOMIC DNA]</scope>
    <source>
        <strain evidence="6">ANC 5114</strain>
    </source>
</reference>
<dbReference type="InterPro" id="IPR033878">
    <property type="entry name" value="NfsB-like"/>
</dbReference>
<dbReference type="EMBL" id="FZLN01000001">
    <property type="protein sequence ID" value="SNQ28478.1"/>
    <property type="molecule type" value="Genomic_DNA"/>
</dbReference>
<organism evidence="5 6">
    <name type="scientific">Acinetobacter apis</name>
    <dbReference type="NCBI Taxonomy" id="1229165"/>
    <lineage>
        <taxon>Bacteria</taxon>
        <taxon>Pseudomonadati</taxon>
        <taxon>Pseudomonadota</taxon>
        <taxon>Gammaproteobacteria</taxon>
        <taxon>Moraxellales</taxon>
        <taxon>Moraxellaceae</taxon>
        <taxon>Acinetobacter</taxon>
    </lineage>
</organism>
<gene>
    <name evidence="5" type="ORF">SAMN05444584_0401</name>
</gene>
<accession>A0A217ED83</accession>
<dbReference type="PANTHER" id="PTHR43673:SF10">
    <property type="entry name" value="NADH DEHYDROGENASE_NAD(P)H NITROREDUCTASE XCC3605-RELATED"/>
    <property type="match status" value="1"/>
</dbReference>
<protein>
    <submittedName>
        <fullName evidence="5">Nitroreductase / dihydropteridine reductase</fullName>
    </submittedName>
</protein>
<evidence type="ECO:0000256" key="2">
    <source>
        <dbReference type="ARBA" id="ARBA00022857"/>
    </source>
</evidence>
<name>A0A217ED83_9GAMM</name>
<keyword evidence="2" id="KW-0521">NADP</keyword>
<dbReference type="PANTHER" id="PTHR43673">
    <property type="entry name" value="NAD(P)H NITROREDUCTASE YDGI-RELATED"/>
    <property type="match status" value="1"/>
</dbReference>
<dbReference type="RefSeq" id="WP_088822524.1">
    <property type="nucleotide sequence ID" value="NZ_FZLN01000001.1"/>
</dbReference>
<keyword evidence="3" id="KW-0560">Oxidoreductase</keyword>
<dbReference type="OrthoDB" id="9809288at2"/>
<dbReference type="SUPFAM" id="SSF55469">
    <property type="entry name" value="FMN-dependent nitroreductase-like"/>
    <property type="match status" value="1"/>
</dbReference>
<proteinExistence type="inferred from homology"/>
<evidence type="ECO:0000256" key="1">
    <source>
        <dbReference type="ARBA" id="ARBA00007118"/>
    </source>
</evidence>
<dbReference type="InterPro" id="IPR029479">
    <property type="entry name" value="Nitroreductase"/>
</dbReference>
<dbReference type="GO" id="GO:0016491">
    <property type="term" value="F:oxidoreductase activity"/>
    <property type="evidence" value="ECO:0007669"/>
    <property type="project" value="UniProtKB-KW"/>
</dbReference>
<dbReference type="CDD" id="cd02149">
    <property type="entry name" value="NfsB-like"/>
    <property type="match status" value="1"/>
</dbReference>
<evidence type="ECO:0000313" key="6">
    <source>
        <dbReference type="Proteomes" id="UP000243463"/>
    </source>
</evidence>
<evidence type="ECO:0000259" key="4">
    <source>
        <dbReference type="Pfam" id="PF00881"/>
    </source>
</evidence>
<dbReference type="Proteomes" id="UP000243463">
    <property type="component" value="Unassembled WGS sequence"/>
</dbReference>
<dbReference type="InterPro" id="IPR000415">
    <property type="entry name" value="Nitroreductase-like"/>
</dbReference>
<comment type="similarity">
    <text evidence="1">Belongs to the nitroreductase family.</text>
</comment>
<dbReference type="Pfam" id="PF00881">
    <property type="entry name" value="Nitroreductase"/>
    <property type="match status" value="1"/>
</dbReference>
<keyword evidence="6" id="KW-1185">Reference proteome</keyword>
<dbReference type="Gene3D" id="3.40.109.10">
    <property type="entry name" value="NADH Oxidase"/>
    <property type="match status" value="1"/>
</dbReference>
<dbReference type="NCBIfam" id="NF008275">
    <property type="entry name" value="PRK11053.1"/>
    <property type="match status" value="1"/>
</dbReference>